<keyword evidence="7" id="KW-1185">Reference proteome</keyword>
<dbReference type="AlphaFoldDB" id="A0A0B6WUS4"/>
<dbReference type="InterPro" id="IPR029062">
    <property type="entry name" value="Class_I_gatase-like"/>
</dbReference>
<evidence type="ECO:0000256" key="1">
    <source>
        <dbReference type="ARBA" id="ARBA00011083"/>
    </source>
</evidence>
<comment type="similarity">
    <text evidence="1">Belongs to the peptidase C26 family.</text>
</comment>
<dbReference type="Gene3D" id="3.40.50.880">
    <property type="match status" value="1"/>
</dbReference>
<organism evidence="6 7">
    <name type="scientific">Pyrinomonas methylaliphatogenes</name>
    <dbReference type="NCBI Taxonomy" id="454194"/>
    <lineage>
        <taxon>Bacteria</taxon>
        <taxon>Pseudomonadati</taxon>
        <taxon>Acidobacteriota</taxon>
        <taxon>Blastocatellia</taxon>
        <taxon>Blastocatellales</taxon>
        <taxon>Pyrinomonadaceae</taxon>
        <taxon>Pyrinomonas</taxon>
    </lineage>
</organism>
<evidence type="ECO:0000313" key="7">
    <source>
        <dbReference type="Proteomes" id="UP000031518"/>
    </source>
</evidence>
<evidence type="ECO:0000256" key="4">
    <source>
        <dbReference type="ARBA" id="ARBA00060634"/>
    </source>
</evidence>
<dbReference type="InterPro" id="IPR044668">
    <property type="entry name" value="PuuD-like"/>
</dbReference>
<comment type="pathway">
    <text evidence="4">Amine and polyamine degradation; putrescine degradation; 4-aminobutanoate from putrescine: step 4/4.</text>
</comment>
<dbReference type="GO" id="GO:0005829">
    <property type="term" value="C:cytosol"/>
    <property type="evidence" value="ECO:0007669"/>
    <property type="project" value="TreeGrafter"/>
</dbReference>
<keyword evidence="6" id="KW-0315">Glutamine amidotransferase</keyword>
<dbReference type="SUPFAM" id="SSF52317">
    <property type="entry name" value="Class I glutamine amidotransferase-like"/>
    <property type="match status" value="1"/>
</dbReference>
<name>A0A0B6WUS4_9BACT</name>
<comment type="function">
    <text evidence="3">Involved in the breakdown of putrescine via hydrolysis of the gamma-glutamyl linkage of gamma-glutamyl-gamma-aminobutyrate.</text>
</comment>
<evidence type="ECO:0000256" key="5">
    <source>
        <dbReference type="ARBA" id="ARBA00066788"/>
    </source>
</evidence>
<proteinExistence type="inferred from homology"/>
<dbReference type="CDD" id="cd01745">
    <property type="entry name" value="GATase1_2"/>
    <property type="match status" value="1"/>
</dbReference>
<dbReference type="EC" id="3.5.1.94" evidence="5"/>
<protein>
    <recommendedName>
        <fullName evidence="5">gamma-glutamyl-gamma-aminobutyrate hydrolase</fullName>
        <ecNumber evidence="5">3.5.1.94</ecNumber>
    </recommendedName>
</protein>
<evidence type="ECO:0000256" key="2">
    <source>
        <dbReference type="ARBA" id="ARBA00052718"/>
    </source>
</evidence>
<dbReference type="RefSeq" id="WP_041974686.1">
    <property type="nucleotide sequence ID" value="NZ_CBXV010000003.1"/>
</dbReference>
<dbReference type="InterPro" id="IPR011697">
    <property type="entry name" value="Peptidase_C26"/>
</dbReference>
<comment type="catalytic activity">
    <reaction evidence="2">
        <text>4-(gamma-L-glutamylamino)butanoate + H2O = 4-aminobutanoate + L-glutamate</text>
        <dbReference type="Rhea" id="RHEA:19737"/>
        <dbReference type="ChEBI" id="CHEBI:15377"/>
        <dbReference type="ChEBI" id="CHEBI:29985"/>
        <dbReference type="ChEBI" id="CHEBI:58800"/>
        <dbReference type="ChEBI" id="CHEBI:59888"/>
        <dbReference type="EC" id="3.5.1.94"/>
    </reaction>
</comment>
<dbReference type="STRING" id="454194.PYK22_00791"/>
<evidence type="ECO:0000256" key="3">
    <source>
        <dbReference type="ARBA" id="ARBA00055068"/>
    </source>
</evidence>
<dbReference type="PANTHER" id="PTHR43235:SF1">
    <property type="entry name" value="GLUTAMINE AMIDOTRANSFERASE PB2B2.05-RELATED"/>
    <property type="match status" value="1"/>
</dbReference>
<dbReference type="FunFam" id="3.40.50.880:FF:000030">
    <property type="entry name" value="Gamma-glutamyl-gamma-aminobutyrate hydrolase PuuD"/>
    <property type="match status" value="1"/>
</dbReference>
<reference evidence="6 7" key="2">
    <citation type="submission" date="2015-01" db="EMBL/GenBank/DDBJ databases">
        <title>Complete genome sequence of Pyrinomonas methylaliphatogenes type strain K22T.</title>
        <authorList>
            <person name="Lee K.C.Y."/>
            <person name="Power J.F."/>
            <person name="Dunfield P.F."/>
            <person name="Morgan X.C."/>
            <person name="Huttenhower C."/>
            <person name="Stott M.B."/>
        </authorList>
    </citation>
    <scope>NUCLEOTIDE SEQUENCE [LARGE SCALE GENOMIC DNA]</scope>
    <source>
        <strain evidence="6 7">K22</strain>
    </source>
</reference>
<dbReference type="Proteomes" id="UP000031518">
    <property type="component" value="Unassembled WGS sequence"/>
</dbReference>
<gene>
    <name evidence="6" type="ORF">PYK22_00791</name>
</gene>
<keyword evidence="6" id="KW-0808">Transferase</keyword>
<dbReference type="GO" id="GO:0033969">
    <property type="term" value="F:gamma-glutamyl-gamma-aminobutyrate hydrolase activity"/>
    <property type="evidence" value="ECO:0007669"/>
    <property type="project" value="UniProtKB-EC"/>
</dbReference>
<evidence type="ECO:0000313" key="6">
    <source>
        <dbReference type="EMBL" id="CDM64796.1"/>
    </source>
</evidence>
<dbReference type="GO" id="GO:0006598">
    <property type="term" value="P:polyamine catabolic process"/>
    <property type="evidence" value="ECO:0007669"/>
    <property type="project" value="TreeGrafter"/>
</dbReference>
<sequence>MKRPLIGLTLRYDPRDGSGYLSSEYAAALEAAGGAPVHLALLPEEEYVEAVVERVAGLLLPGSASDVDPRLYGREPHPELGEVHEVRDRVERLVIAAAERRRLPLLAICYGMQAWNVFRGGTLIQDIAAEYGTAIAHRQRAPRGERTHWVDLLEGSRVALLAGARRLWVNSHHHQAVEVVGEGLRATAWAEDGIIEAIEAEDEDWFAVGVQWHPEVRWAEDEFSRALFRRFVQECRAR</sequence>
<dbReference type="OrthoDB" id="9813383at2"/>
<dbReference type="GO" id="GO:0016740">
    <property type="term" value="F:transferase activity"/>
    <property type="evidence" value="ECO:0007669"/>
    <property type="project" value="UniProtKB-KW"/>
</dbReference>
<dbReference type="EMBL" id="CBXV010000003">
    <property type="protein sequence ID" value="CDM64796.1"/>
    <property type="molecule type" value="Genomic_DNA"/>
</dbReference>
<dbReference type="PANTHER" id="PTHR43235">
    <property type="entry name" value="GLUTAMINE AMIDOTRANSFERASE PB2B2.05-RELATED"/>
    <property type="match status" value="1"/>
</dbReference>
<reference evidence="6 7" key="1">
    <citation type="submission" date="2013-12" db="EMBL/GenBank/DDBJ databases">
        <authorList>
            <person name="Stott M."/>
        </authorList>
    </citation>
    <scope>NUCLEOTIDE SEQUENCE [LARGE SCALE GENOMIC DNA]</scope>
    <source>
        <strain evidence="6 7">K22</strain>
    </source>
</reference>
<accession>A0A0B6WUS4</accession>
<dbReference type="Pfam" id="PF07722">
    <property type="entry name" value="Peptidase_C26"/>
    <property type="match status" value="1"/>
</dbReference>
<dbReference type="PROSITE" id="PS51273">
    <property type="entry name" value="GATASE_TYPE_1"/>
    <property type="match status" value="1"/>
</dbReference>